<evidence type="ECO:0000256" key="12">
    <source>
        <dbReference type="ARBA" id="ARBA00023015"/>
    </source>
</evidence>
<feature type="transmembrane region" description="Helical" evidence="22">
    <location>
        <begin position="283"/>
        <end position="306"/>
    </location>
</feature>
<feature type="transmembrane region" description="Helical" evidence="22">
    <location>
        <begin position="215"/>
        <end position="236"/>
    </location>
</feature>
<keyword evidence="17" id="KW-0539">Nucleus</keyword>
<dbReference type="SUPFAM" id="SSF161111">
    <property type="entry name" value="Cation efflux protein transmembrane domain-like"/>
    <property type="match status" value="1"/>
</dbReference>
<evidence type="ECO:0000256" key="2">
    <source>
        <dbReference type="ARBA" id="ARBA00004225"/>
    </source>
</evidence>
<dbReference type="AlphaFoldDB" id="T2MB44"/>
<feature type="transmembrane region" description="Helical" evidence="22">
    <location>
        <begin position="367"/>
        <end position="391"/>
    </location>
</feature>
<feature type="domain" description="Cation efflux protein transmembrane" evidence="23">
    <location>
        <begin position="217"/>
        <end position="426"/>
    </location>
</feature>
<keyword evidence="6" id="KW-0050">Antiport</keyword>
<feature type="transmembrane region" description="Helical" evidence="22">
    <location>
        <begin position="397"/>
        <end position="418"/>
    </location>
</feature>
<dbReference type="InterPro" id="IPR040177">
    <property type="entry name" value="SLC30A9"/>
</dbReference>
<evidence type="ECO:0000256" key="20">
    <source>
        <dbReference type="ARBA" id="ARBA00034922"/>
    </source>
</evidence>
<keyword evidence="7 22" id="KW-0812">Transmembrane</keyword>
<evidence type="ECO:0000256" key="10">
    <source>
        <dbReference type="ARBA" id="ARBA00022906"/>
    </source>
</evidence>
<dbReference type="Gene3D" id="1.20.1510.10">
    <property type="entry name" value="Cation efflux protein transmembrane domain"/>
    <property type="match status" value="1"/>
</dbReference>
<evidence type="ECO:0000256" key="21">
    <source>
        <dbReference type="ARBA" id="ARBA00048349"/>
    </source>
</evidence>
<evidence type="ECO:0000256" key="7">
    <source>
        <dbReference type="ARBA" id="ARBA00022692"/>
    </source>
</evidence>
<dbReference type="PANTHER" id="PTHR13414">
    <property type="entry name" value="HUEL-CATION TRANSPORTER"/>
    <property type="match status" value="1"/>
</dbReference>
<dbReference type="InterPro" id="IPR037129">
    <property type="entry name" value="XPA_sf"/>
</dbReference>
<keyword evidence="11 22" id="KW-1133">Transmembrane helix</keyword>
<evidence type="ECO:0000256" key="9">
    <source>
        <dbReference type="ARBA" id="ARBA00022833"/>
    </source>
</evidence>
<dbReference type="GO" id="GO:0006882">
    <property type="term" value="P:intracellular zinc ion homeostasis"/>
    <property type="evidence" value="ECO:0007669"/>
    <property type="project" value="TreeGrafter"/>
</dbReference>
<dbReference type="GO" id="GO:0005634">
    <property type="term" value="C:nucleus"/>
    <property type="evidence" value="ECO:0007669"/>
    <property type="project" value="UniProtKB-SubCell"/>
</dbReference>
<evidence type="ECO:0000259" key="23">
    <source>
        <dbReference type="Pfam" id="PF01545"/>
    </source>
</evidence>
<evidence type="ECO:0000256" key="5">
    <source>
        <dbReference type="ARBA" id="ARBA00022448"/>
    </source>
</evidence>
<organism evidence="24">
    <name type="scientific">Hydra vulgaris</name>
    <name type="common">Hydra</name>
    <name type="synonym">Hydra attenuata</name>
    <dbReference type="NCBI Taxonomy" id="6087"/>
    <lineage>
        <taxon>Eukaryota</taxon>
        <taxon>Metazoa</taxon>
        <taxon>Cnidaria</taxon>
        <taxon>Hydrozoa</taxon>
        <taxon>Hydroidolina</taxon>
        <taxon>Anthoathecata</taxon>
        <taxon>Aplanulata</taxon>
        <taxon>Hydridae</taxon>
        <taxon>Hydra</taxon>
    </lineage>
</organism>
<dbReference type="NCBIfam" id="TIGR01297">
    <property type="entry name" value="CDF"/>
    <property type="match status" value="1"/>
</dbReference>
<evidence type="ECO:0000256" key="18">
    <source>
        <dbReference type="ARBA" id="ARBA00033405"/>
    </source>
</evidence>
<evidence type="ECO:0000256" key="1">
    <source>
        <dbReference type="ARBA" id="ARBA00004123"/>
    </source>
</evidence>
<keyword evidence="16" id="KW-0804">Transcription</keyword>
<proteinExistence type="evidence at transcript level"/>
<evidence type="ECO:0000256" key="11">
    <source>
        <dbReference type="ARBA" id="ARBA00022989"/>
    </source>
</evidence>
<evidence type="ECO:0000256" key="8">
    <source>
        <dbReference type="ARBA" id="ARBA00022824"/>
    </source>
</evidence>
<dbReference type="Pfam" id="PF01545">
    <property type="entry name" value="Cation_efflux"/>
    <property type="match status" value="1"/>
</dbReference>
<comment type="similarity">
    <text evidence="4">Belongs to the cation diffusion facilitator (CDF) transporter (TC 2.A.4) family. SLC30A subfamily.</text>
</comment>
<dbReference type="PANTHER" id="PTHR13414:SF9">
    <property type="entry name" value="PROTON-COUPLED ZINC ANTIPORTER SLC30A9, MITOCHONDRIAL"/>
    <property type="match status" value="1"/>
</dbReference>
<protein>
    <recommendedName>
        <fullName evidence="19">Proton-coupled zinc antiporter SLC30A9, mitochondrial</fullName>
    </recommendedName>
    <alternativeName>
        <fullName evidence="18">Solute carrier family 30 member 9</fullName>
    </alternativeName>
    <alternativeName>
        <fullName evidence="20">Zinc transporter 9</fullName>
    </alternativeName>
</protein>
<keyword evidence="13" id="KW-0406">Ion transport</keyword>
<gene>
    <name evidence="24" type="primary">SLC30A9</name>
</gene>
<keyword evidence="5" id="KW-0813">Transport</keyword>
<evidence type="ECO:0000256" key="15">
    <source>
        <dbReference type="ARBA" id="ARBA00023136"/>
    </source>
</evidence>
<reference evidence="24" key="1">
    <citation type="journal article" date="2013" name="Genome Biol. Evol.">
        <title>Punctuated emergences of genetic and phenotypic innovations in eumetazoan, bilaterian, euteleostome, and hominidae ancestors.</title>
        <authorList>
            <person name="Wenger Y."/>
            <person name="Galliot B."/>
        </authorList>
    </citation>
    <scope>NUCLEOTIDE SEQUENCE</scope>
    <source>
        <tissue evidence="24">Whole animals</tissue>
    </source>
</reference>
<comment type="subcellular location">
    <subcellularLocation>
        <location evidence="3">Endoplasmic reticulum</location>
    </subcellularLocation>
    <subcellularLocation>
        <location evidence="2">Mitochondrion membrane</location>
        <topology evidence="2">Multi-pass membrane protein</topology>
    </subcellularLocation>
    <subcellularLocation>
        <location evidence="1">Nucleus</location>
    </subcellularLocation>
</comment>
<keyword evidence="10" id="KW-0864">Zinc transport</keyword>
<comment type="catalytic activity">
    <reaction evidence="21">
        <text>Zn(2+)(in) + 2 H(+)(out) = Zn(2+)(out) + 2 H(+)(in)</text>
        <dbReference type="Rhea" id="RHEA:72627"/>
        <dbReference type="ChEBI" id="CHEBI:15378"/>
        <dbReference type="ChEBI" id="CHEBI:29105"/>
    </reaction>
</comment>
<dbReference type="GO" id="GO:0006829">
    <property type="term" value="P:zinc ion transport"/>
    <property type="evidence" value="ECO:0007669"/>
    <property type="project" value="UniProtKB-KW"/>
</dbReference>
<evidence type="ECO:0000256" key="13">
    <source>
        <dbReference type="ARBA" id="ARBA00023065"/>
    </source>
</evidence>
<keyword evidence="9" id="KW-0862">Zinc</keyword>
<dbReference type="GO" id="GO:0015297">
    <property type="term" value="F:antiporter activity"/>
    <property type="evidence" value="ECO:0007669"/>
    <property type="project" value="UniProtKB-KW"/>
</dbReference>
<evidence type="ECO:0000256" key="19">
    <source>
        <dbReference type="ARBA" id="ARBA00034845"/>
    </source>
</evidence>
<evidence type="ECO:0000256" key="6">
    <source>
        <dbReference type="ARBA" id="ARBA00022449"/>
    </source>
</evidence>
<keyword evidence="15 22" id="KW-0472">Membrane</keyword>
<keyword evidence="12" id="KW-0805">Transcription regulation</keyword>
<dbReference type="InterPro" id="IPR027469">
    <property type="entry name" value="Cation_efflux_TMD_sf"/>
</dbReference>
<evidence type="ECO:0000256" key="17">
    <source>
        <dbReference type="ARBA" id="ARBA00023242"/>
    </source>
</evidence>
<dbReference type="SUPFAM" id="SSF46955">
    <property type="entry name" value="Putative DNA-binding domain"/>
    <property type="match status" value="1"/>
</dbReference>
<feature type="transmembrane region" description="Helical" evidence="22">
    <location>
        <begin position="318"/>
        <end position="340"/>
    </location>
</feature>
<accession>T2MB44</accession>
<dbReference type="GO" id="GO:0031966">
    <property type="term" value="C:mitochondrial membrane"/>
    <property type="evidence" value="ECO:0007669"/>
    <property type="project" value="UniProtKB-SubCell"/>
</dbReference>
<dbReference type="OrthoDB" id="435980at2759"/>
<dbReference type="GO" id="GO:0005783">
    <property type="term" value="C:endoplasmic reticulum"/>
    <property type="evidence" value="ECO:0007669"/>
    <property type="project" value="UniProtKB-SubCell"/>
</dbReference>
<dbReference type="InterPro" id="IPR058533">
    <property type="entry name" value="Cation_efflux_TM"/>
</dbReference>
<evidence type="ECO:0000313" key="24">
    <source>
        <dbReference type="EMBL" id="CDG69369.1"/>
    </source>
</evidence>
<dbReference type="EMBL" id="HAAD01003137">
    <property type="protein sequence ID" value="CDG69369.1"/>
    <property type="molecule type" value="mRNA"/>
</dbReference>
<keyword evidence="8" id="KW-0256">Endoplasmic reticulum</keyword>
<dbReference type="InterPro" id="IPR002524">
    <property type="entry name" value="Cation_efflux"/>
</dbReference>
<evidence type="ECO:0000256" key="16">
    <source>
        <dbReference type="ARBA" id="ARBA00023163"/>
    </source>
</evidence>
<name>T2MB44_HYDVU</name>
<evidence type="ECO:0000256" key="22">
    <source>
        <dbReference type="SAM" id="Phobius"/>
    </source>
</evidence>
<sequence length="544" mass="61027">MLKKVFLSHRMSCRGYGVLYKNDCLLKQIFKKTSLLKLLKRTLCDDVSTKNVEIDKKTELTPKPTDIVVDKSSEKPFYHKPRKIDYNIIYTKNTSISASRAISDYLLTIDDLAGLRQTKVRTAYDSSDLPADQCYLKLDVEKRALERWGSMEALEQELFRRKEAMEAGERYRKGLSALIGHLKKTVKDQTKLKDDKQLFGTKAQRESLLKGSGKVVLFAVASNLVVTSIKFGAYIYTGSASMLSEAIHSLADAANQMLLYIGIWHSIKKPSPDHPYGWVRSRYIYSLVSGCGIFFLGAGFTVYHGFSELMAPTMLEYLNVAYFVAALSLIIESSSMVLAFQQVRKSAQETGVTFREYISRGRDPNAVAVLLEDGAAVLGVLIATASIGLTVYTGNPVYDACGSIAIGGLLGVVAAFLIQRNADFLMGRSIHPDRLRQIINILENDIMVRSIHDVKATEMGADTVRFKAELNFDGREITRVHLNQLDMNLVLQSVMKIKTPEELEQFLLEHGEQIIDVLGAQVDRLERNIKKNHPEVRHVDLEIL</sequence>
<evidence type="ECO:0000256" key="14">
    <source>
        <dbReference type="ARBA" id="ARBA00023128"/>
    </source>
</evidence>
<dbReference type="InterPro" id="IPR009061">
    <property type="entry name" value="DNA-bd_dom_put_sf"/>
</dbReference>
<evidence type="ECO:0000256" key="4">
    <source>
        <dbReference type="ARBA" id="ARBA00008873"/>
    </source>
</evidence>
<dbReference type="GO" id="GO:0008324">
    <property type="term" value="F:monoatomic cation transmembrane transporter activity"/>
    <property type="evidence" value="ECO:0007669"/>
    <property type="project" value="InterPro"/>
</dbReference>
<dbReference type="Gene3D" id="3.90.530.10">
    <property type="entry name" value="XPA C-terminal domain"/>
    <property type="match status" value="1"/>
</dbReference>
<evidence type="ECO:0000256" key="3">
    <source>
        <dbReference type="ARBA" id="ARBA00004240"/>
    </source>
</evidence>
<keyword evidence="14" id="KW-0496">Mitochondrion</keyword>
<dbReference type="CDD" id="cd21078">
    <property type="entry name" value="NTD_ZNT9"/>
    <property type="match status" value="1"/>
</dbReference>